<name>A0A1Y1ZK84_9PLEO</name>
<proteinExistence type="predicted"/>
<evidence type="ECO:0000256" key="2">
    <source>
        <dbReference type="SAM" id="Phobius"/>
    </source>
</evidence>
<keyword evidence="2" id="KW-0472">Membrane</keyword>
<feature type="compositionally biased region" description="Polar residues" evidence="1">
    <location>
        <begin position="27"/>
        <end position="37"/>
    </location>
</feature>
<evidence type="ECO:0000313" key="4">
    <source>
        <dbReference type="Proteomes" id="UP000193144"/>
    </source>
</evidence>
<gene>
    <name evidence="3" type="ORF">BCR34DRAFT_345467</name>
</gene>
<feature type="transmembrane region" description="Helical" evidence="2">
    <location>
        <begin position="62"/>
        <end position="81"/>
    </location>
</feature>
<keyword evidence="2" id="KW-0812">Transmembrane</keyword>
<sequence length="261" mass="27963">MATQIPTSPSPSLQPEGSTSPKERPSSHQSQSLNLSRPPTPTPPPSESDSVLTPKTEFMLDWAFKILGVASAILFGVWAPISYQATKSGNADNDEAQKELSRRMAALNSQGQAASMLQASAATALASLQRNVGSFGLLRVWEFCDGRATSLEACAAVTKSVDIGKVVNSLVSFATGTETSPAGFLPPPPIPSNTGRNVAGVALATGLGLLFGMLAFWVPWEGCWLGNRRYCAGRKGRCERGQDICRNVLYQRFYFSLTAYR</sequence>
<organism evidence="3 4">
    <name type="scientific">Clohesyomyces aquaticus</name>
    <dbReference type="NCBI Taxonomy" id="1231657"/>
    <lineage>
        <taxon>Eukaryota</taxon>
        <taxon>Fungi</taxon>
        <taxon>Dikarya</taxon>
        <taxon>Ascomycota</taxon>
        <taxon>Pezizomycotina</taxon>
        <taxon>Dothideomycetes</taxon>
        <taxon>Pleosporomycetidae</taxon>
        <taxon>Pleosporales</taxon>
        <taxon>Lindgomycetaceae</taxon>
        <taxon>Clohesyomyces</taxon>
    </lineage>
</organism>
<feature type="compositionally biased region" description="Polar residues" evidence="1">
    <location>
        <begin position="1"/>
        <end position="20"/>
    </location>
</feature>
<keyword evidence="4" id="KW-1185">Reference proteome</keyword>
<protein>
    <submittedName>
        <fullName evidence="3">Uncharacterized protein</fullName>
    </submittedName>
</protein>
<comment type="caution">
    <text evidence="3">The sequence shown here is derived from an EMBL/GenBank/DDBJ whole genome shotgun (WGS) entry which is preliminary data.</text>
</comment>
<evidence type="ECO:0000256" key="1">
    <source>
        <dbReference type="SAM" id="MobiDB-lite"/>
    </source>
</evidence>
<feature type="transmembrane region" description="Helical" evidence="2">
    <location>
        <begin position="198"/>
        <end position="220"/>
    </location>
</feature>
<keyword evidence="2" id="KW-1133">Transmembrane helix</keyword>
<accession>A0A1Y1ZK84</accession>
<dbReference type="EMBL" id="MCFA01000070">
    <property type="protein sequence ID" value="ORY10668.1"/>
    <property type="molecule type" value="Genomic_DNA"/>
</dbReference>
<dbReference type="AlphaFoldDB" id="A0A1Y1ZK84"/>
<evidence type="ECO:0000313" key="3">
    <source>
        <dbReference type="EMBL" id="ORY10668.1"/>
    </source>
</evidence>
<dbReference type="Proteomes" id="UP000193144">
    <property type="component" value="Unassembled WGS sequence"/>
</dbReference>
<reference evidence="3 4" key="1">
    <citation type="submission" date="2016-07" db="EMBL/GenBank/DDBJ databases">
        <title>Pervasive Adenine N6-methylation of Active Genes in Fungi.</title>
        <authorList>
            <consortium name="DOE Joint Genome Institute"/>
            <person name="Mondo S.J."/>
            <person name="Dannebaum R.O."/>
            <person name="Kuo R.C."/>
            <person name="Labutti K."/>
            <person name="Haridas S."/>
            <person name="Kuo A."/>
            <person name="Salamov A."/>
            <person name="Ahrendt S.R."/>
            <person name="Lipzen A."/>
            <person name="Sullivan W."/>
            <person name="Andreopoulos W.B."/>
            <person name="Clum A."/>
            <person name="Lindquist E."/>
            <person name="Daum C."/>
            <person name="Ramamoorthy G.K."/>
            <person name="Gryganskyi A."/>
            <person name="Culley D."/>
            <person name="Magnuson J.K."/>
            <person name="James T.Y."/>
            <person name="O'Malley M.A."/>
            <person name="Stajich J.E."/>
            <person name="Spatafora J.W."/>
            <person name="Visel A."/>
            <person name="Grigoriev I.V."/>
        </authorList>
    </citation>
    <scope>NUCLEOTIDE SEQUENCE [LARGE SCALE GENOMIC DNA]</scope>
    <source>
        <strain evidence="3 4">CBS 115471</strain>
    </source>
</reference>
<dbReference type="OrthoDB" id="3563303at2759"/>
<feature type="region of interest" description="Disordered" evidence="1">
    <location>
        <begin position="1"/>
        <end position="52"/>
    </location>
</feature>